<feature type="region of interest" description="Disordered" evidence="1">
    <location>
        <begin position="16"/>
        <end position="74"/>
    </location>
</feature>
<organism evidence="2 3">
    <name type="scientific">Paspalum notatum var. saurae</name>
    <dbReference type="NCBI Taxonomy" id="547442"/>
    <lineage>
        <taxon>Eukaryota</taxon>
        <taxon>Viridiplantae</taxon>
        <taxon>Streptophyta</taxon>
        <taxon>Embryophyta</taxon>
        <taxon>Tracheophyta</taxon>
        <taxon>Spermatophyta</taxon>
        <taxon>Magnoliopsida</taxon>
        <taxon>Liliopsida</taxon>
        <taxon>Poales</taxon>
        <taxon>Poaceae</taxon>
        <taxon>PACMAD clade</taxon>
        <taxon>Panicoideae</taxon>
        <taxon>Andropogonodae</taxon>
        <taxon>Paspaleae</taxon>
        <taxon>Paspalinae</taxon>
        <taxon>Paspalum</taxon>
    </lineage>
</organism>
<evidence type="ECO:0000256" key="1">
    <source>
        <dbReference type="SAM" id="MobiDB-lite"/>
    </source>
</evidence>
<dbReference type="AlphaFoldDB" id="A0AAQ3TZ20"/>
<reference evidence="2 3" key="1">
    <citation type="submission" date="2024-02" db="EMBL/GenBank/DDBJ databases">
        <title>High-quality chromosome-scale genome assembly of Pensacola bahiagrass (Paspalum notatum Flugge var. saurae).</title>
        <authorList>
            <person name="Vega J.M."/>
            <person name="Podio M."/>
            <person name="Orjuela J."/>
            <person name="Siena L.A."/>
            <person name="Pessino S.C."/>
            <person name="Combes M.C."/>
            <person name="Mariac C."/>
            <person name="Albertini E."/>
            <person name="Pupilli F."/>
            <person name="Ortiz J.P.A."/>
            <person name="Leblanc O."/>
        </authorList>
    </citation>
    <scope>NUCLEOTIDE SEQUENCE [LARGE SCALE GENOMIC DNA]</scope>
    <source>
        <strain evidence="2">R1</strain>
        <tissue evidence="2">Leaf</tissue>
    </source>
</reference>
<keyword evidence="3" id="KW-1185">Reference proteome</keyword>
<feature type="compositionally biased region" description="Basic and acidic residues" evidence="1">
    <location>
        <begin position="32"/>
        <end position="41"/>
    </location>
</feature>
<feature type="compositionally biased region" description="Basic and acidic residues" evidence="1">
    <location>
        <begin position="54"/>
        <end position="74"/>
    </location>
</feature>
<gene>
    <name evidence="2" type="ORF">U9M48_027546</name>
</gene>
<evidence type="ECO:0000313" key="2">
    <source>
        <dbReference type="EMBL" id="WVZ80030.1"/>
    </source>
</evidence>
<dbReference type="Proteomes" id="UP001341281">
    <property type="component" value="Chromosome 06"/>
</dbReference>
<dbReference type="EMBL" id="CP144750">
    <property type="protein sequence ID" value="WVZ80030.1"/>
    <property type="molecule type" value="Genomic_DNA"/>
</dbReference>
<name>A0AAQ3TZ20_PASNO</name>
<sequence>MMLKWLNFKEQIKSDHSFPKDEDASALSDQTESERMKENSEKALNANDSNGSDQSERDMVNEAKTHTREDNPKLEESANIGLLGSLKSFAYGIRNFWKKYVNLSLFLAVT</sequence>
<accession>A0AAQ3TZ20</accession>
<protein>
    <submittedName>
        <fullName evidence="2">Uncharacterized protein</fullName>
    </submittedName>
</protein>
<proteinExistence type="predicted"/>
<evidence type="ECO:0000313" key="3">
    <source>
        <dbReference type="Proteomes" id="UP001341281"/>
    </source>
</evidence>